<dbReference type="SMART" id="SM00448">
    <property type="entry name" value="REC"/>
    <property type="match status" value="1"/>
</dbReference>
<evidence type="ECO:0000256" key="1">
    <source>
        <dbReference type="ARBA" id="ARBA00022801"/>
    </source>
</evidence>
<evidence type="ECO:0000256" key="2">
    <source>
        <dbReference type="ARBA" id="ARBA00048267"/>
    </source>
</evidence>
<dbReference type="RefSeq" id="WP_419187954.1">
    <property type="nucleotide sequence ID" value="NZ_CP036272.1"/>
</dbReference>
<comment type="domain">
    <text evidence="3">Contains a C-terminal catalytic domain, and an N-terminal region which modulates catalytic activity.</text>
</comment>
<comment type="similarity">
    <text evidence="3">Belongs to the CheB family.</text>
</comment>
<dbReference type="EMBL" id="CP036272">
    <property type="protein sequence ID" value="QDT57798.1"/>
    <property type="molecule type" value="Genomic_DNA"/>
</dbReference>
<dbReference type="InterPro" id="IPR008248">
    <property type="entry name" value="CheB-like"/>
</dbReference>
<name>A0A517SNV6_9BACT</name>
<feature type="active site" evidence="3 4">
    <location>
        <position position="253"/>
    </location>
</feature>
<keyword evidence="3 4" id="KW-0145">Chemotaxis</keyword>
<comment type="PTM">
    <text evidence="3">Phosphorylated by CheA. Phosphorylation of the N-terminal regulatory domain activates the methylesterase activity.</text>
</comment>
<evidence type="ECO:0000259" key="7">
    <source>
        <dbReference type="PROSITE" id="PS50122"/>
    </source>
</evidence>
<dbReference type="Gene3D" id="3.40.50.2300">
    <property type="match status" value="1"/>
</dbReference>
<dbReference type="PROSITE" id="PS50110">
    <property type="entry name" value="RESPONSE_REGULATORY"/>
    <property type="match status" value="1"/>
</dbReference>
<keyword evidence="3" id="KW-0963">Cytoplasm</keyword>
<accession>A0A517SNV6</accession>
<gene>
    <name evidence="8" type="primary">cheB1</name>
    <name evidence="3" type="synonym">cheB</name>
    <name evidence="8" type="ORF">SV7mr_02830</name>
</gene>
<dbReference type="Gene3D" id="3.40.50.180">
    <property type="entry name" value="Methylesterase CheB, C-terminal domain"/>
    <property type="match status" value="1"/>
</dbReference>
<protein>
    <recommendedName>
        <fullName evidence="3">Protein-glutamate methylesterase/protein-glutamine glutaminase</fullName>
        <ecNumber evidence="3">3.1.1.61</ecNumber>
        <ecNumber evidence="3">3.5.1.44</ecNumber>
    </recommendedName>
</protein>
<evidence type="ECO:0000259" key="6">
    <source>
        <dbReference type="PROSITE" id="PS50110"/>
    </source>
</evidence>
<keyword evidence="1 3" id="KW-0378">Hydrolase</keyword>
<dbReference type="InterPro" id="IPR011006">
    <property type="entry name" value="CheY-like_superfamily"/>
</dbReference>
<dbReference type="GO" id="GO:0008984">
    <property type="term" value="F:protein-glutamate methylesterase activity"/>
    <property type="evidence" value="ECO:0007669"/>
    <property type="project" value="UniProtKB-UniRule"/>
</dbReference>
<dbReference type="NCBIfam" id="NF001965">
    <property type="entry name" value="PRK00742.1"/>
    <property type="match status" value="1"/>
</dbReference>
<feature type="active site" evidence="3 4">
    <location>
        <position position="226"/>
    </location>
</feature>
<dbReference type="CDD" id="cd16432">
    <property type="entry name" value="CheB_Rec"/>
    <property type="match status" value="1"/>
</dbReference>
<evidence type="ECO:0000256" key="5">
    <source>
        <dbReference type="PROSITE-ProRule" id="PRU00169"/>
    </source>
</evidence>
<comment type="catalytic activity">
    <reaction evidence="2 3">
        <text>[protein]-L-glutamate 5-O-methyl ester + H2O = L-glutamyl-[protein] + methanol + H(+)</text>
        <dbReference type="Rhea" id="RHEA:23236"/>
        <dbReference type="Rhea" id="RHEA-COMP:10208"/>
        <dbReference type="Rhea" id="RHEA-COMP:10311"/>
        <dbReference type="ChEBI" id="CHEBI:15377"/>
        <dbReference type="ChEBI" id="CHEBI:15378"/>
        <dbReference type="ChEBI" id="CHEBI:17790"/>
        <dbReference type="ChEBI" id="CHEBI:29973"/>
        <dbReference type="ChEBI" id="CHEBI:82795"/>
        <dbReference type="EC" id="3.1.1.61"/>
    </reaction>
</comment>
<dbReference type="SUPFAM" id="SSF52738">
    <property type="entry name" value="Methylesterase CheB, C-terminal domain"/>
    <property type="match status" value="1"/>
</dbReference>
<organism evidence="8 9">
    <name type="scientific">Stieleria bergensis</name>
    <dbReference type="NCBI Taxonomy" id="2528025"/>
    <lineage>
        <taxon>Bacteria</taxon>
        <taxon>Pseudomonadati</taxon>
        <taxon>Planctomycetota</taxon>
        <taxon>Planctomycetia</taxon>
        <taxon>Pirellulales</taxon>
        <taxon>Pirellulaceae</taxon>
        <taxon>Stieleria</taxon>
    </lineage>
</organism>
<dbReference type="EC" id="3.5.1.44" evidence="3"/>
<dbReference type="GO" id="GO:0050568">
    <property type="term" value="F:protein-glutamine glutaminase activity"/>
    <property type="evidence" value="ECO:0007669"/>
    <property type="project" value="UniProtKB-UniRule"/>
</dbReference>
<dbReference type="GO" id="GO:0005737">
    <property type="term" value="C:cytoplasm"/>
    <property type="evidence" value="ECO:0007669"/>
    <property type="project" value="UniProtKB-SubCell"/>
</dbReference>
<keyword evidence="3 5" id="KW-0597">Phosphoprotein</keyword>
<reference evidence="8 9" key="1">
    <citation type="submission" date="2019-02" db="EMBL/GenBank/DDBJ databases">
        <title>Deep-cultivation of Planctomycetes and their phenomic and genomic characterization uncovers novel biology.</title>
        <authorList>
            <person name="Wiegand S."/>
            <person name="Jogler M."/>
            <person name="Boedeker C."/>
            <person name="Pinto D."/>
            <person name="Vollmers J."/>
            <person name="Rivas-Marin E."/>
            <person name="Kohn T."/>
            <person name="Peeters S.H."/>
            <person name="Heuer A."/>
            <person name="Rast P."/>
            <person name="Oberbeckmann S."/>
            <person name="Bunk B."/>
            <person name="Jeske O."/>
            <person name="Meyerdierks A."/>
            <person name="Storesund J.E."/>
            <person name="Kallscheuer N."/>
            <person name="Luecker S."/>
            <person name="Lage O.M."/>
            <person name="Pohl T."/>
            <person name="Merkel B.J."/>
            <person name="Hornburger P."/>
            <person name="Mueller R.-W."/>
            <person name="Bruemmer F."/>
            <person name="Labrenz M."/>
            <person name="Spormann A.M."/>
            <person name="Op den Camp H."/>
            <person name="Overmann J."/>
            <person name="Amann R."/>
            <person name="Jetten M.S.M."/>
            <person name="Mascher T."/>
            <person name="Medema M.H."/>
            <person name="Devos D.P."/>
            <person name="Kaster A.-K."/>
            <person name="Ovreas L."/>
            <person name="Rohde M."/>
            <person name="Galperin M.Y."/>
            <person name="Jogler C."/>
        </authorList>
    </citation>
    <scope>NUCLEOTIDE SEQUENCE [LARGE SCALE GENOMIC DNA]</scope>
    <source>
        <strain evidence="8 9">SV_7m_r</strain>
    </source>
</reference>
<dbReference type="Pfam" id="PF01339">
    <property type="entry name" value="CheB_methylest"/>
    <property type="match status" value="1"/>
</dbReference>
<dbReference type="PANTHER" id="PTHR42872">
    <property type="entry name" value="PROTEIN-GLUTAMATE METHYLESTERASE/PROTEIN-GLUTAMINE GLUTAMINASE"/>
    <property type="match status" value="1"/>
</dbReference>
<evidence type="ECO:0000313" key="9">
    <source>
        <dbReference type="Proteomes" id="UP000315003"/>
    </source>
</evidence>
<dbReference type="GO" id="GO:0000156">
    <property type="term" value="F:phosphorelay response regulator activity"/>
    <property type="evidence" value="ECO:0007669"/>
    <property type="project" value="InterPro"/>
</dbReference>
<proteinExistence type="inferred from homology"/>
<dbReference type="PANTHER" id="PTHR42872:SF3">
    <property type="entry name" value="PROTEIN-GLUTAMATE METHYLESTERASE_PROTEIN-GLUTAMINE GLUTAMINASE 1"/>
    <property type="match status" value="1"/>
</dbReference>
<feature type="active site" evidence="3 4">
    <location>
        <position position="349"/>
    </location>
</feature>
<dbReference type="SUPFAM" id="SSF52172">
    <property type="entry name" value="CheY-like"/>
    <property type="match status" value="1"/>
</dbReference>
<keyword evidence="9" id="KW-1185">Reference proteome</keyword>
<dbReference type="Pfam" id="PF00072">
    <property type="entry name" value="Response_reg"/>
    <property type="match status" value="1"/>
</dbReference>
<comment type="subcellular location">
    <subcellularLocation>
        <location evidence="3">Cytoplasm</location>
    </subcellularLocation>
</comment>
<dbReference type="Proteomes" id="UP000315003">
    <property type="component" value="Chromosome"/>
</dbReference>
<comment type="catalytic activity">
    <reaction evidence="3">
        <text>L-glutaminyl-[protein] + H2O = L-glutamyl-[protein] + NH4(+)</text>
        <dbReference type="Rhea" id="RHEA:16441"/>
        <dbReference type="Rhea" id="RHEA-COMP:10207"/>
        <dbReference type="Rhea" id="RHEA-COMP:10208"/>
        <dbReference type="ChEBI" id="CHEBI:15377"/>
        <dbReference type="ChEBI" id="CHEBI:28938"/>
        <dbReference type="ChEBI" id="CHEBI:29973"/>
        <dbReference type="ChEBI" id="CHEBI:30011"/>
        <dbReference type="EC" id="3.5.1.44"/>
    </reaction>
</comment>
<dbReference type="InterPro" id="IPR000673">
    <property type="entry name" value="Sig_transdc_resp-reg_Me-estase"/>
</dbReference>
<dbReference type="PROSITE" id="PS50122">
    <property type="entry name" value="CHEB"/>
    <property type="match status" value="1"/>
</dbReference>
<evidence type="ECO:0000256" key="3">
    <source>
        <dbReference type="HAMAP-Rule" id="MF_00099"/>
    </source>
</evidence>
<dbReference type="CDD" id="cd17541">
    <property type="entry name" value="REC_CheB-like"/>
    <property type="match status" value="1"/>
</dbReference>
<feature type="modified residue" description="4-aspartylphosphate" evidence="3 5">
    <location>
        <position position="56"/>
    </location>
</feature>
<evidence type="ECO:0000313" key="8">
    <source>
        <dbReference type="EMBL" id="QDT57798.1"/>
    </source>
</evidence>
<dbReference type="HAMAP" id="MF_00099">
    <property type="entry name" value="CheB_chemtxs"/>
    <property type="match status" value="1"/>
</dbReference>
<sequence>MNQLKILICDESSIMRRLTKKALEADARIAVVGEAESGSHAIEQIAQLRPDVLIVDVALKDISGPNVVRRIRSEHPHLPIIMHGRMNSRNAELNLESMSAGASDFAAKPSATRPAEMVLAHVQSELLPKVIKQGNLATRDSQASATALPKTASDNGHVATPGSAQAINNGTRIPAQTASVAQTPHKTNAAVALKRETPPAKELTESAKLQTRSQLQKFEIVVIAVSTGGPQALQCLLETLPSAMQTPILIVQHMPAEFTPLLAERLTRQAKRTVVEATQGQVVQAGLIAIAPGDYHMKVVRDGVQVSIDLEQYDHINSCRPSADPLFESAVKVYGKSVLGVVLTGMGRDGADGAREIKGSGGLVFAQDEASSTVWGMPGEVVRRGLADKVLSIDQMAGEIFASTGSVFQALKQS</sequence>
<dbReference type="InterPro" id="IPR035909">
    <property type="entry name" value="CheB_C"/>
</dbReference>
<feature type="domain" description="Response regulatory" evidence="6">
    <location>
        <begin position="5"/>
        <end position="123"/>
    </location>
</feature>
<dbReference type="AlphaFoldDB" id="A0A517SNV6"/>
<dbReference type="InterPro" id="IPR001789">
    <property type="entry name" value="Sig_transdc_resp-reg_receiver"/>
</dbReference>
<feature type="domain" description="CheB-type methylesterase" evidence="7">
    <location>
        <begin position="214"/>
        <end position="407"/>
    </location>
</feature>
<dbReference type="EC" id="3.1.1.61" evidence="3"/>
<dbReference type="GO" id="GO:0006935">
    <property type="term" value="P:chemotaxis"/>
    <property type="evidence" value="ECO:0007669"/>
    <property type="project" value="UniProtKB-UniRule"/>
</dbReference>
<comment type="function">
    <text evidence="3">Involved in chemotaxis. Part of a chemotaxis signal transduction system that modulates chemotaxis in response to various stimuli. Catalyzes the demethylation of specific methylglutamate residues introduced into the chemoreceptors (methyl-accepting chemotaxis proteins or MCP) by CheR. Also mediates the irreversible deamidation of specific glutamine residues to glutamic acid.</text>
</comment>
<evidence type="ECO:0000256" key="4">
    <source>
        <dbReference type="PROSITE-ProRule" id="PRU00050"/>
    </source>
</evidence>